<evidence type="ECO:0000259" key="2">
    <source>
        <dbReference type="Pfam" id="PF00534"/>
    </source>
</evidence>
<dbReference type="CDD" id="cd03801">
    <property type="entry name" value="GT4_PimA-like"/>
    <property type="match status" value="1"/>
</dbReference>
<dbReference type="Proteomes" id="UP000246077">
    <property type="component" value="Unassembled WGS sequence"/>
</dbReference>
<evidence type="ECO:0000256" key="1">
    <source>
        <dbReference type="SAM" id="MobiDB-lite"/>
    </source>
</evidence>
<reference evidence="5" key="1">
    <citation type="submission" date="2018-05" db="EMBL/GenBank/DDBJ databases">
        <title>Zavarzinia sp. HR-AS.</title>
        <authorList>
            <person name="Lee Y."/>
            <person name="Jeon C.O."/>
        </authorList>
    </citation>
    <scope>NUCLEOTIDE SEQUENCE [LARGE SCALE GENOMIC DNA]</scope>
    <source>
        <strain evidence="5">DSM 1231</strain>
    </source>
</reference>
<comment type="caution">
    <text evidence="4">The sequence shown here is derived from an EMBL/GenBank/DDBJ whole genome shotgun (WGS) entry which is preliminary data.</text>
</comment>
<dbReference type="PANTHER" id="PTHR45947:SF13">
    <property type="entry name" value="TRANSFERASE"/>
    <property type="match status" value="1"/>
</dbReference>
<dbReference type="PANTHER" id="PTHR45947">
    <property type="entry name" value="SULFOQUINOVOSYL TRANSFERASE SQD2"/>
    <property type="match status" value="1"/>
</dbReference>
<gene>
    <name evidence="4" type="ORF">DKG75_12500</name>
</gene>
<accession>A0A317E3S7</accession>
<evidence type="ECO:0008006" key="6">
    <source>
        <dbReference type="Google" id="ProtNLM"/>
    </source>
</evidence>
<feature type="region of interest" description="Disordered" evidence="1">
    <location>
        <begin position="1"/>
        <end position="21"/>
    </location>
</feature>
<dbReference type="GO" id="GO:0016757">
    <property type="term" value="F:glycosyltransferase activity"/>
    <property type="evidence" value="ECO:0007669"/>
    <property type="project" value="InterPro"/>
</dbReference>
<dbReference type="Pfam" id="PF13439">
    <property type="entry name" value="Glyco_transf_4"/>
    <property type="match status" value="1"/>
</dbReference>
<organism evidence="4 5">
    <name type="scientific">Zavarzinia compransoris</name>
    <dbReference type="NCBI Taxonomy" id="1264899"/>
    <lineage>
        <taxon>Bacteria</taxon>
        <taxon>Pseudomonadati</taxon>
        <taxon>Pseudomonadota</taxon>
        <taxon>Alphaproteobacteria</taxon>
        <taxon>Rhodospirillales</taxon>
        <taxon>Zavarziniaceae</taxon>
        <taxon>Zavarzinia</taxon>
    </lineage>
</organism>
<dbReference type="OrthoDB" id="9807414at2"/>
<feature type="compositionally biased region" description="Low complexity" evidence="1">
    <location>
        <begin position="11"/>
        <end position="21"/>
    </location>
</feature>
<dbReference type="SUPFAM" id="SSF53756">
    <property type="entry name" value="UDP-Glycosyltransferase/glycogen phosphorylase"/>
    <property type="match status" value="1"/>
</dbReference>
<dbReference type="EMBL" id="QGLF01000003">
    <property type="protein sequence ID" value="PWR20806.1"/>
    <property type="molecule type" value="Genomic_DNA"/>
</dbReference>
<evidence type="ECO:0000313" key="5">
    <source>
        <dbReference type="Proteomes" id="UP000246077"/>
    </source>
</evidence>
<proteinExistence type="predicted"/>
<protein>
    <recommendedName>
        <fullName evidence="6">Glycosyltransferase family 1 protein</fullName>
    </recommendedName>
</protein>
<dbReference type="AlphaFoldDB" id="A0A317E3S7"/>
<keyword evidence="5" id="KW-1185">Reference proteome</keyword>
<evidence type="ECO:0000259" key="3">
    <source>
        <dbReference type="Pfam" id="PF13439"/>
    </source>
</evidence>
<feature type="domain" description="Glycosyltransferase subfamily 4-like N-terminal" evidence="3">
    <location>
        <begin position="83"/>
        <end position="188"/>
    </location>
</feature>
<sequence length="384" mass="41364">MPIAPRATCCPRSPAPMRMSSSAMAETPRVAIVLPRFARYQEQGATSIDLYARDSVRFSTLPGIAVIGPPCGTPFPDGGTYVPVPAGPDWRRQVLRALRTIKPDVVEVHQDINLAAWAARRLKAPVVAIRHNTQKLPKLWVRRFFKNLQWNAIAAFGFVSEFLRTEFCAALPDFQGRSHVLYNGIDPEAWAPPAAAAREKLIVYVGRLVPEKGVPELIEACDRVLGRHPDWRLLILGGNMADADRNTVAAAGAFADRRPGQVTIEGPVPHDRLPERLARAAIAAVPSIVLEAFGRTAVEAMAAGCALVVSRRGGLAEVVADGTAVIAEPPTAATLEQALEHLIAAPDLRADMGARARAAVTGRFSLAASIGHHDQLRRRLGAAD</sequence>
<dbReference type="InterPro" id="IPR050194">
    <property type="entry name" value="Glycosyltransferase_grp1"/>
</dbReference>
<dbReference type="Pfam" id="PF00534">
    <property type="entry name" value="Glycos_transf_1"/>
    <property type="match status" value="1"/>
</dbReference>
<name>A0A317E3S7_9PROT</name>
<dbReference type="Gene3D" id="3.40.50.2000">
    <property type="entry name" value="Glycogen Phosphorylase B"/>
    <property type="match status" value="2"/>
</dbReference>
<evidence type="ECO:0000313" key="4">
    <source>
        <dbReference type="EMBL" id="PWR20806.1"/>
    </source>
</evidence>
<feature type="domain" description="Glycosyl transferase family 1" evidence="2">
    <location>
        <begin position="197"/>
        <end position="357"/>
    </location>
</feature>
<dbReference type="InterPro" id="IPR028098">
    <property type="entry name" value="Glyco_trans_4-like_N"/>
</dbReference>
<dbReference type="InterPro" id="IPR001296">
    <property type="entry name" value="Glyco_trans_1"/>
</dbReference>